<dbReference type="AlphaFoldDB" id="D3E1W6"/>
<evidence type="ECO:0000313" key="13">
    <source>
        <dbReference type="EMBL" id="ADC46527.1"/>
    </source>
</evidence>
<dbReference type="GeneID" id="8770323"/>
<dbReference type="InterPro" id="IPR024956">
    <property type="entry name" value="tRNAHis_GuaTrfase_cat"/>
</dbReference>
<keyword evidence="9" id="KW-0460">Magnesium</keyword>
<evidence type="ECO:0000256" key="1">
    <source>
        <dbReference type="ARBA" id="ARBA00001946"/>
    </source>
</evidence>
<keyword evidence="8" id="KW-0547">Nucleotide-binding</keyword>
<keyword evidence="14" id="KW-1185">Reference proteome</keyword>
<reference evidence="13 14" key="1">
    <citation type="journal article" date="2010" name="PLoS ONE">
        <title>The genome sequence of the rumen methanogen Methanobrevibacter ruminantium reveals new possibilities for controlling ruminant methane emissions.</title>
        <authorList>
            <person name="Leahy S.C."/>
            <person name="Kelly W.J."/>
            <person name="Altermann E."/>
            <person name="Ronimus R.S."/>
            <person name="Yeoman C.J."/>
            <person name="Pacheco D.M."/>
            <person name="Li D."/>
            <person name="Kong Z."/>
            <person name="McTavish S."/>
            <person name="Sang C."/>
            <person name="Lambie S.C."/>
            <person name="Janssen P.H."/>
            <person name="Dey D."/>
            <person name="Attwood G.T."/>
        </authorList>
    </citation>
    <scope>NUCLEOTIDE SEQUENCE [LARGE SCALE GENOMIC DNA]</scope>
    <source>
        <strain evidence="14">ATCC 35063 / DSM 1093 / JCM 13430 / OCM 146 / M1</strain>
    </source>
</reference>
<keyword evidence="10" id="KW-0342">GTP-binding</keyword>
<evidence type="ECO:0000256" key="3">
    <source>
        <dbReference type="ARBA" id="ARBA00012511"/>
    </source>
</evidence>
<dbReference type="GO" id="GO:0008193">
    <property type="term" value="F:tRNA guanylyltransferase activity"/>
    <property type="evidence" value="ECO:0007669"/>
    <property type="project" value="UniProtKB-EC"/>
</dbReference>
<dbReference type="GO" id="GO:0006400">
    <property type="term" value="P:tRNA modification"/>
    <property type="evidence" value="ECO:0007669"/>
    <property type="project" value="InterPro"/>
</dbReference>
<protein>
    <recommendedName>
        <fullName evidence="3">tRNA(His) guanylyltransferase</fullName>
        <ecNumber evidence="3">2.7.7.79</ecNumber>
    </recommendedName>
</protein>
<dbReference type="Gene3D" id="3.30.70.3000">
    <property type="match status" value="1"/>
</dbReference>
<evidence type="ECO:0000256" key="7">
    <source>
        <dbReference type="ARBA" id="ARBA00022723"/>
    </source>
</evidence>
<dbReference type="InterPro" id="IPR007537">
    <property type="entry name" value="tRNAHis_GuaTrfase_Thg1"/>
</dbReference>
<keyword evidence="4" id="KW-0808">Transferase</keyword>
<dbReference type="Proteomes" id="UP000008680">
    <property type="component" value="Chromosome"/>
</dbReference>
<dbReference type="HOGENOM" id="CLU_044271_3_1_2"/>
<dbReference type="InterPro" id="IPR038469">
    <property type="entry name" value="tRNAHis_GuaTrfase_Thg1_sf"/>
</dbReference>
<evidence type="ECO:0000259" key="12">
    <source>
        <dbReference type="Pfam" id="PF14413"/>
    </source>
</evidence>
<dbReference type="GO" id="GO:0000287">
    <property type="term" value="F:magnesium ion binding"/>
    <property type="evidence" value="ECO:0007669"/>
    <property type="project" value="InterPro"/>
</dbReference>
<dbReference type="PATRIC" id="fig|634498.28.peg.678"/>
<proteinExistence type="inferred from homology"/>
<evidence type="ECO:0000256" key="10">
    <source>
        <dbReference type="ARBA" id="ARBA00023134"/>
    </source>
</evidence>
<dbReference type="eggNOG" id="arCOG03218">
    <property type="taxonomic scope" value="Archaea"/>
</dbReference>
<feature type="domain" description="tRNAHis guanylyltransferase catalytic" evidence="11">
    <location>
        <begin position="1"/>
        <end position="135"/>
    </location>
</feature>
<dbReference type="InterPro" id="IPR025845">
    <property type="entry name" value="Thg1_C_dom"/>
</dbReference>
<sequence>MKDYEIYSNLKVPKNSNIILRLDGRKFHSLAKYLALKKPYDNNFAKLMSEVSLDIFNQFSPKFIYTFSDEISILLDEIPFLGRVEKLNSVFSSIASSSFTYHLLNDFKDDFNMDKLDEDDRNVIFPVSFDSRVIPIVNEDIYDYFKWRQDEAWRNCVNAYGIWALKKEFSPQIANEKIKGLKSSEIHELLFKKGINLNDVDTWKKRGIGIYKIENQIEGFNPVKEEKTVSYRSEVFVDYELELFNKEYFYRF</sequence>
<evidence type="ECO:0000313" key="14">
    <source>
        <dbReference type="Proteomes" id="UP000008680"/>
    </source>
</evidence>
<comment type="similarity">
    <text evidence="2">Belongs to the tRNA(His) guanylyltransferase family.</text>
</comment>
<evidence type="ECO:0000256" key="4">
    <source>
        <dbReference type="ARBA" id="ARBA00022679"/>
    </source>
</evidence>
<evidence type="ECO:0000256" key="8">
    <source>
        <dbReference type="ARBA" id="ARBA00022741"/>
    </source>
</evidence>
<dbReference type="EMBL" id="CP001719">
    <property type="protein sequence ID" value="ADC46527.1"/>
    <property type="molecule type" value="Genomic_DNA"/>
</dbReference>
<comment type="cofactor">
    <cofactor evidence="1">
        <name>Mg(2+)</name>
        <dbReference type="ChEBI" id="CHEBI:18420"/>
    </cofactor>
</comment>
<dbReference type="PANTHER" id="PTHR12729">
    <property type="entry name" value="TRNA(HIS) GUANYLYLTRANSFERASE-RELATED"/>
    <property type="match status" value="1"/>
</dbReference>
<evidence type="ECO:0000259" key="11">
    <source>
        <dbReference type="Pfam" id="PF04446"/>
    </source>
</evidence>
<evidence type="ECO:0000256" key="5">
    <source>
        <dbReference type="ARBA" id="ARBA00022694"/>
    </source>
</evidence>
<evidence type="ECO:0000256" key="2">
    <source>
        <dbReference type="ARBA" id="ARBA00010113"/>
    </source>
</evidence>
<accession>D3E1W6</accession>
<gene>
    <name evidence="13" type="primary">thgL</name>
    <name evidence="13" type="ordered locus">mru_0676</name>
</gene>
<evidence type="ECO:0000256" key="9">
    <source>
        <dbReference type="ARBA" id="ARBA00022842"/>
    </source>
</evidence>
<dbReference type="PANTHER" id="PTHR12729:SF6">
    <property type="entry name" value="TRNA(HIS) GUANYLYLTRANSFERASE-RELATED"/>
    <property type="match status" value="1"/>
</dbReference>
<name>D3E1W6_METRM</name>
<dbReference type="RefSeq" id="WP_012955478.1">
    <property type="nucleotide sequence ID" value="NC_013790.1"/>
</dbReference>
<dbReference type="EC" id="2.7.7.79" evidence="3"/>
<dbReference type="GO" id="GO:0005525">
    <property type="term" value="F:GTP binding"/>
    <property type="evidence" value="ECO:0007669"/>
    <property type="project" value="UniProtKB-KW"/>
</dbReference>
<dbReference type="Pfam" id="PF04446">
    <property type="entry name" value="Thg1"/>
    <property type="match status" value="1"/>
</dbReference>
<dbReference type="OrthoDB" id="24661at2157"/>
<organism evidence="13 14">
    <name type="scientific">Methanobrevibacter ruminantium (strain ATCC 35063 / DSM 1093 / JCM 13430 / OCM 146 / M1)</name>
    <name type="common">Methanobacterium ruminantium</name>
    <dbReference type="NCBI Taxonomy" id="634498"/>
    <lineage>
        <taxon>Archaea</taxon>
        <taxon>Methanobacteriati</taxon>
        <taxon>Methanobacteriota</taxon>
        <taxon>Methanomada group</taxon>
        <taxon>Methanobacteria</taxon>
        <taxon>Methanobacteriales</taxon>
        <taxon>Methanobacteriaceae</taxon>
        <taxon>Methanobrevibacter</taxon>
    </lineage>
</organism>
<dbReference type="STRING" id="634498.mru_0676"/>
<dbReference type="KEGG" id="mru:mru_0676"/>
<keyword evidence="5" id="KW-0819">tRNA processing</keyword>
<dbReference type="Pfam" id="PF14413">
    <property type="entry name" value="Thg1C"/>
    <property type="match status" value="1"/>
</dbReference>
<feature type="domain" description="Thg1 C-terminal" evidence="12">
    <location>
        <begin position="140"/>
        <end position="228"/>
    </location>
</feature>
<evidence type="ECO:0000256" key="6">
    <source>
        <dbReference type="ARBA" id="ARBA00022695"/>
    </source>
</evidence>
<keyword evidence="6 13" id="KW-0548">Nucleotidyltransferase</keyword>
<keyword evidence="7" id="KW-0479">Metal-binding</keyword>